<reference evidence="2 3" key="1">
    <citation type="submission" date="2017-11" db="EMBL/GenBank/DDBJ databases">
        <title>Genome-resolved metagenomics identifies genetic mobility, metabolic interactions, and unexpected diversity in perchlorate-reducing communities.</title>
        <authorList>
            <person name="Barnum T.P."/>
            <person name="Figueroa I.A."/>
            <person name="Carlstrom C.I."/>
            <person name="Lucas L.N."/>
            <person name="Engelbrektson A.L."/>
            <person name="Coates J.D."/>
        </authorList>
    </citation>
    <scope>NUCLEOTIDE SEQUENCE [LARGE SCALE GENOMIC DNA]</scope>
    <source>
        <strain evidence="2">BM301</strain>
    </source>
</reference>
<proteinExistence type="predicted"/>
<comment type="caution">
    <text evidence="2">The sequence shown here is derived from an EMBL/GenBank/DDBJ whole genome shotgun (WGS) entry which is preliminary data.</text>
</comment>
<sequence>MNVIVGDRMQAFAATTEAMTLTEFLELPRPTSKTVVIGQGLNLEQMDCLKQHCAQHNLELLPAVDPVNRAGRSVTHKRKHQNGLISVPVFITDNTFEAELLVDDQGELLLDHATGCHIQGMVLIEAIRQMFIAVAETGYQTQGVPQNGYVVFNSIDVRFKSFAFPTSAILRHTTDSFHMKRPDRATFKALIEVIQNGVCVAAVNVSYTVFESTTLAPKETQKAQEALAKFKTNLQDQIWQDSLVGQSHPRTLLQRGQIAAKGSAT</sequence>
<dbReference type="RefSeq" id="WP_273439616.1">
    <property type="nucleotide sequence ID" value="NZ_PKUN01000021.1"/>
</dbReference>
<evidence type="ECO:0000313" key="2">
    <source>
        <dbReference type="EMBL" id="PLX61070.1"/>
    </source>
</evidence>
<dbReference type="Pfam" id="PF03756">
    <property type="entry name" value="AfsA"/>
    <property type="match status" value="1"/>
</dbReference>
<evidence type="ECO:0000259" key="1">
    <source>
        <dbReference type="Pfam" id="PF03756"/>
    </source>
</evidence>
<gene>
    <name evidence="2" type="ORF">C0630_11695</name>
</gene>
<dbReference type="Proteomes" id="UP000235015">
    <property type="component" value="Unassembled WGS sequence"/>
</dbReference>
<dbReference type="EMBL" id="PKUN01000021">
    <property type="protein sequence ID" value="PLX61070.1"/>
    <property type="molecule type" value="Genomic_DNA"/>
</dbReference>
<accession>A0A2N6CV38</accession>
<dbReference type="AlphaFoldDB" id="A0A2N6CV38"/>
<dbReference type="InterPro" id="IPR005509">
    <property type="entry name" value="AfsA_hotdog_dom"/>
</dbReference>
<protein>
    <recommendedName>
        <fullName evidence="1">A-factor biosynthesis hotdog domain-containing protein</fullName>
    </recommendedName>
</protein>
<organism evidence="2 3">
    <name type="scientific">Sedimenticola selenatireducens</name>
    <dbReference type="NCBI Taxonomy" id="191960"/>
    <lineage>
        <taxon>Bacteria</taxon>
        <taxon>Pseudomonadati</taxon>
        <taxon>Pseudomonadota</taxon>
        <taxon>Gammaproteobacteria</taxon>
        <taxon>Chromatiales</taxon>
        <taxon>Sedimenticolaceae</taxon>
        <taxon>Sedimenticola</taxon>
    </lineage>
</organism>
<evidence type="ECO:0000313" key="3">
    <source>
        <dbReference type="Proteomes" id="UP000235015"/>
    </source>
</evidence>
<feature type="domain" description="A-factor biosynthesis hotdog" evidence="1">
    <location>
        <begin position="76"/>
        <end position="206"/>
    </location>
</feature>
<name>A0A2N6CV38_9GAMM</name>